<evidence type="ECO:0000313" key="3">
    <source>
        <dbReference type="Proteomes" id="UP000231279"/>
    </source>
</evidence>
<dbReference type="AlphaFoldDB" id="A0A2G9G4B0"/>
<dbReference type="Proteomes" id="UP000231279">
    <property type="component" value="Unassembled WGS sequence"/>
</dbReference>
<name>A0A2G9G4B0_9LAMI</name>
<evidence type="ECO:0000256" key="1">
    <source>
        <dbReference type="SAM" id="Phobius"/>
    </source>
</evidence>
<keyword evidence="3" id="KW-1185">Reference proteome</keyword>
<dbReference type="EMBL" id="NKXS01007149">
    <property type="protein sequence ID" value="PIN00138.1"/>
    <property type="molecule type" value="Genomic_DNA"/>
</dbReference>
<sequence length="64" mass="7810">MLKEQWPMAQPMLIMVQVLMAQKVTITKLIFFRFYFVIYYRGLDKKNTRSLDVANYFLSIWKKI</sequence>
<proteinExistence type="predicted"/>
<protein>
    <submittedName>
        <fullName evidence="2">Uncharacterized protein</fullName>
    </submittedName>
</protein>
<organism evidence="2 3">
    <name type="scientific">Handroanthus impetiginosus</name>
    <dbReference type="NCBI Taxonomy" id="429701"/>
    <lineage>
        <taxon>Eukaryota</taxon>
        <taxon>Viridiplantae</taxon>
        <taxon>Streptophyta</taxon>
        <taxon>Embryophyta</taxon>
        <taxon>Tracheophyta</taxon>
        <taxon>Spermatophyta</taxon>
        <taxon>Magnoliopsida</taxon>
        <taxon>eudicotyledons</taxon>
        <taxon>Gunneridae</taxon>
        <taxon>Pentapetalae</taxon>
        <taxon>asterids</taxon>
        <taxon>lamiids</taxon>
        <taxon>Lamiales</taxon>
        <taxon>Bignoniaceae</taxon>
        <taxon>Crescentiina</taxon>
        <taxon>Tabebuia alliance</taxon>
        <taxon>Handroanthus</taxon>
    </lineage>
</organism>
<keyword evidence="1" id="KW-0812">Transmembrane</keyword>
<keyword evidence="1" id="KW-0472">Membrane</keyword>
<accession>A0A2G9G4B0</accession>
<reference evidence="3" key="1">
    <citation type="journal article" date="2018" name="Gigascience">
        <title>Genome assembly of the Pink Ipe (Handroanthus impetiginosus, Bignoniaceae), a highly valued, ecologically keystone Neotropical timber forest tree.</title>
        <authorList>
            <person name="Silva-Junior O.B."/>
            <person name="Grattapaglia D."/>
            <person name="Novaes E."/>
            <person name="Collevatti R.G."/>
        </authorList>
    </citation>
    <scope>NUCLEOTIDE SEQUENCE [LARGE SCALE GENOMIC DNA]</scope>
    <source>
        <strain evidence="3">cv. UFG-1</strain>
    </source>
</reference>
<comment type="caution">
    <text evidence="2">The sequence shown here is derived from an EMBL/GenBank/DDBJ whole genome shotgun (WGS) entry which is preliminary data.</text>
</comment>
<evidence type="ECO:0000313" key="2">
    <source>
        <dbReference type="EMBL" id="PIN00138.1"/>
    </source>
</evidence>
<gene>
    <name evidence="2" type="ORF">CDL12_27363</name>
</gene>
<feature type="transmembrane region" description="Helical" evidence="1">
    <location>
        <begin position="20"/>
        <end position="40"/>
    </location>
</feature>
<keyword evidence="1" id="KW-1133">Transmembrane helix</keyword>